<evidence type="ECO:0000313" key="1">
    <source>
        <dbReference type="EMBL" id="QEE17713.1"/>
    </source>
</evidence>
<proteinExistence type="predicted"/>
<sequence>MKKISTHLLFFRYGTEKVYNEDIFKSHLKGEYTFQKSNIFQKNVTTKKKINFRYFFF</sequence>
<accession>A0A5B9DG06</accession>
<gene>
    <name evidence="1" type="ORF">DSAG12_03551</name>
</gene>
<dbReference type="AlphaFoldDB" id="A0A5B9DG06"/>
<protein>
    <submittedName>
        <fullName evidence="1">Uncharacterized protein</fullName>
    </submittedName>
</protein>
<organism evidence="1">
    <name type="scientific">Promethearchaeum syntrophicum</name>
    <dbReference type="NCBI Taxonomy" id="2594042"/>
    <lineage>
        <taxon>Archaea</taxon>
        <taxon>Promethearchaeati</taxon>
        <taxon>Promethearchaeota</taxon>
        <taxon>Promethearchaeia</taxon>
        <taxon>Promethearchaeales</taxon>
        <taxon>Promethearchaeaceae</taxon>
        <taxon>Promethearchaeum</taxon>
    </lineage>
</organism>
<reference evidence="1" key="1">
    <citation type="journal article" date="2020" name="Nature">
        <title>Isolation of an archaeon at the prokaryote-eukaryote interface.</title>
        <authorList>
            <person name="Imachi H."/>
            <person name="Nobu M.K."/>
            <person name="Nakahara N."/>
            <person name="Morono Y."/>
            <person name="Ogawara M."/>
            <person name="Takaki Y."/>
            <person name="Takano Y."/>
            <person name="Uematsu K."/>
            <person name="Ikuta T."/>
            <person name="Ito M."/>
            <person name="Matsui Y."/>
            <person name="Miyazaki M."/>
            <person name="Murata K."/>
            <person name="Saito Y."/>
            <person name="Sakai S."/>
            <person name="Song C."/>
            <person name="Tasumi E."/>
            <person name="Yamanaka Y."/>
            <person name="Yamaguchi T."/>
            <person name="Kamagata Y."/>
            <person name="Tamaki H."/>
            <person name="Takai K."/>
        </authorList>
    </citation>
    <scope>NUCLEOTIDE SEQUENCE [LARGE SCALE GENOMIC DNA]</scope>
    <source>
        <strain evidence="1">MK-D1</strain>
    </source>
</reference>
<dbReference type="EMBL" id="CP042905">
    <property type="protein sequence ID" value="QEE17713.1"/>
    <property type="molecule type" value="Genomic_DNA"/>
</dbReference>
<name>A0A5B9DG06_9ARCH</name>